<evidence type="ECO:0000313" key="8">
    <source>
        <dbReference type="EMBL" id="NMF92754.1"/>
    </source>
</evidence>
<keyword evidence="7" id="KW-0690">Ribosome biogenesis</keyword>
<evidence type="ECO:0000256" key="2">
    <source>
        <dbReference type="ARBA" id="ARBA00022722"/>
    </source>
</evidence>
<comment type="subcellular location">
    <subcellularLocation>
        <location evidence="7">Cytoplasm</location>
    </subcellularLocation>
</comment>
<gene>
    <name evidence="7 8" type="primary">ybeY</name>
    <name evidence="8" type="ORF">GO608_05365</name>
</gene>
<organism evidence="8 9">
    <name type="scientific">Aromatoleum buckelii</name>
    <dbReference type="NCBI Taxonomy" id="200254"/>
    <lineage>
        <taxon>Bacteria</taxon>
        <taxon>Pseudomonadati</taxon>
        <taxon>Pseudomonadota</taxon>
        <taxon>Betaproteobacteria</taxon>
        <taxon>Rhodocyclales</taxon>
        <taxon>Rhodocyclaceae</taxon>
        <taxon>Aromatoleum</taxon>
    </lineage>
</organism>
<keyword evidence="4 7" id="KW-0255">Endonuclease</keyword>
<keyword evidence="9" id="KW-1185">Reference proteome</keyword>
<comment type="caution">
    <text evidence="8">The sequence shown here is derived from an EMBL/GenBank/DDBJ whole genome shotgun (WGS) entry which is preliminary data.</text>
</comment>
<protein>
    <recommendedName>
        <fullName evidence="7">Endoribonuclease YbeY</fullName>
        <ecNumber evidence="7">3.1.-.-</ecNumber>
    </recommendedName>
</protein>
<dbReference type="Pfam" id="PF02130">
    <property type="entry name" value="YbeY"/>
    <property type="match status" value="1"/>
</dbReference>
<feature type="binding site" evidence="7">
    <location>
        <position position="121"/>
    </location>
    <ligand>
        <name>Zn(2+)</name>
        <dbReference type="ChEBI" id="CHEBI:29105"/>
        <note>catalytic</note>
    </ligand>
</feature>
<feature type="binding site" evidence="7">
    <location>
        <position position="127"/>
    </location>
    <ligand>
        <name>Zn(2+)</name>
        <dbReference type="ChEBI" id="CHEBI:29105"/>
        <note>catalytic</note>
    </ligand>
</feature>
<accession>A0ABX1N1T6</accession>
<evidence type="ECO:0000256" key="6">
    <source>
        <dbReference type="ARBA" id="ARBA00022833"/>
    </source>
</evidence>
<dbReference type="EC" id="3.1.-.-" evidence="7"/>
<keyword evidence="2 7" id="KW-0540">Nuclease</keyword>
<dbReference type="PANTHER" id="PTHR46986:SF1">
    <property type="entry name" value="ENDORIBONUCLEASE YBEY, CHLOROPLASTIC"/>
    <property type="match status" value="1"/>
</dbReference>
<comment type="similarity">
    <text evidence="1 7">Belongs to the endoribonuclease YbeY family.</text>
</comment>
<feature type="binding site" evidence="7">
    <location>
        <position position="117"/>
    </location>
    <ligand>
        <name>Zn(2+)</name>
        <dbReference type="ChEBI" id="CHEBI:29105"/>
        <note>catalytic</note>
    </ligand>
</feature>
<dbReference type="EMBL" id="WTVH01000007">
    <property type="protein sequence ID" value="NMF92754.1"/>
    <property type="molecule type" value="Genomic_DNA"/>
</dbReference>
<keyword evidence="7" id="KW-0698">rRNA processing</keyword>
<keyword evidence="3 7" id="KW-0479">Metal-binding</keyword>
<keyword evidence="5 7" id="KW-0378">Hydrolase</keyword>
<evidence type="ECO:0000256" key="1">
    <source>
        <dbReference type="ARBA" id="ARBA00010875"/>
    </source>
</evidence>
<dbReference type="Proteomes" id="UP000601990">
    <property type="component" value="Unassembled WGS sequence"/>
</dbReference>
<evidence type="ECO:0000256" key="7">
    <source>
        <dbReference type="HAMAP-Rule" id="MF_00009"/>
    </source>
</evidence>
<name>A0ABX1N1T6_9RHOO</name>
<dbReference type="SUPFAM" id="SSF55486">
    <property type="entry name" value="Metalloproteases ('zincins'), catalytic domain"/>
    <property type="match status" value="1"/>
</dbReference>
<dbReference type="PANTHER" id="PTHR46986">
    <property type="entry name" value="ENDORIBONUCLEASE YBEY, CHLOROPLASTIC"/>
    <property type="match status" value="1"/>
</dbReference>
<reference evidence="8" key="1">
    <citation type="submission" date="2019-12" db="EMBL/GenBank/DDBJ databases">
        <title>Comparative genomics gives insights into the taxonomy of the Azoarcus-Aromatoleum group and reveals separate origins of nif in the plant-associated Azoarcus and non-plant-associated Aromatoleum sub-groups.</title>
        <authorList>
            <person name="Lafos M."/>
            <person name="Maluk M."/>
            <person name="Batista M."/>
            <person name="Junghare M."/>
            <person name="Carmona M."/>
            <person name="Faoro H."/>
            <person name="Cruz L.M."/>
            <person name="Battistoni F."/>
            <person name="De Souza E."/>
            <person name="Pedrosa F."/>
            <person name="Chen W.-M."/>
            <person name="Poole P.S."/>
            <person name="Dixon R.A."/>
            <person name="James E.K."/>
        </authorList>
    </citation>
    <scope>NUCLEOTIDE SEQUENCE</scope>
    <source>
        <strain evidence="8">U120</strain>
    </source>
</reference>
<comment type="cofactor">
    <cofactor evidence="7">
        <name>Zn(2+)</name>
        <dbReference type="ChEBI" id="CHEBI:29105"/>
    </cofactor>
    <text evidence="7">Binds 1 zinc ion.</text>
</comment>
<evidence type="ECO:0000256" key="4">
    <source>
        <dbReference type="ARBA" id="ARBA00022759"/>
    </source>
</evidence>
<dbReference type="InterPro" id="IPR002036">
    <property type="entry name" value="YbeY"/>
</dbReference>
<evidence type="ECO:0000256" key="3">
    <source>
        <dbReference type="ARBA" id="ARBA00022723"/>
    </source>
</evidence>
<dbReference type="Gene3D" id="3.40.390.30">
    <property type="entry name" value="Metalloproteases ('zincins'), catalytic domain"/>
    <property type="match status" value="1"/>
</dbReference>
<comment type="function">
    <text evidence="7">Single strand-specific metallo-endoribonuclease involved in late-stage 70S ribosome quality control and in maturation of the 3' terminus of the 16S rRNA.</text>
</comment>
<dbReference type="HAMAP" id="MF_00009">
    <property type="entry name" value="Endoribonucl_YbeY"/>
    <property type="match status" value="1"/>
</dbReference>
<keyword evidence="7" id="KW-0963">Cytoplasm</keyword>
<dbReference type="NCBIfam" id="TIGR00043">
    <property type="entry name" value="rRNA maturation RNase YbeY"/>
    <property type="match status" value="1"/>
</dbReference>
<proteinExistence type="inferred from homology"/>
<keyword evidence="6 7" id="KW-0862">Zinc</keyword>
<dbReference type="InterPro" id="IPR020549">
    <property type="entry name" value="YbeY_CS"/>
</dbReference>
<dbReference type="PROSITE" id="PS01306">
    <property type="entry name" value="UPF0054"/>
    <property type="match status" value="1"/>
</dbReference>
<evidence type="ECO:0000313" key="9">
    <source>
        <dbReference type="Proteomes" id="UP000601990"/>
    </source>
</evidence>
<sequence length="154" mass="16930">MSVDTETAPPRLALTVQRAIGAENRARSPASVLVRRWALAALRGDAELTVRLVGEAEGRRLNRDYRGKDYATNVLTFVYDEGERLAGDLVLCVPVVAREAAEQGKPLEAHFAHLIVHGMLHLQGFDHEAPDEAEEMEGIETRVLATLGYPNPYA</sequence>
<evidence type="ECO:0000256" key="5">
    <source>
        <dbReference type="ARBA" id="ARBA00022801"/>
    </source>
</evidence>
<dbReference type="InterPro" id="IPR023091">
    <property type="entry name" value="MetalPrtase_cat_dom_sf_prd"/>
</dbReference>